<dbReference type="GO" id="GO:0016192">
    <property type="term" value="P:vesicle-mediated transport"/>
    <property type="evidence" value="ECO:0007669"/>
    <property type="project" value="InterPro"/>
</dbReference>
<dbReference type="PANTHER" id="PTHR12558:SF13">
    <property type="entry name" value="CELL DIVISION CYCLE PROTEIN 27 HOMOLOG"/>
    <property type="match status" value="1"/>
</dbReference>
<dbReference type="InterPro" id="IPR006011">
    <property type="entry name" value="Syntaxin_N"/>
</dbReference>
<dbReference type="Gene3D" id="1.20.58.70">
    <property type="match status" value="1"/>
</dbReference>
<feature type="repeat" description="TPR" evidence="5">
    <location>
        <begin position="750"/>
        <end position="783"/>
    </location>
</feature>
<dbReference type="Proteomes" id="UP000078541">
    <property type="component" value="Unassembled WGS sequence"/>
</dbReference>
<keyword evidence="1" id="KW-0813">Transport</keyword>
<evidence type="ECO:0000313" key="9">
    <source>
        <dbReference type="Proteomes" id="UP000078541"/>
    </source>
</evidence>
<dbReference type="GO" id="GO:0016020">
    <property type="term" value="C:membrane"/>
    <property type="evidence" value="ECO:0007669"/>
    <property type="project" value="InterPro"/>
</dbReference>
<evidence type="ECO:0000256" key="5">
    <source>
        <dbReference type="PROSITE-ProRule" id="PRU00339"/>
    </source>
</evidence>
<accession>A0A195F9G6</accession>
<feature type="repeat" description="TPR" evidence="5">
    <location>
        <begin position="614"/>
        <end position="647"/>
    </location>
</feature>
<evidence type="ECO:0000256" key="2">
    <source>
        <dbReference type="ARBA" id="ARBA00022803"/>
    </source>
</evidence>
<evidence type="ECO:0000256" key="1">
    <source>
        <dbReference type="ARBA" id="ARBA00022775"/>
    </source>
</evidence>
<feature type="domain" description="T-SNARE coiled-coil homology" evidence="7">
    <location>
        <begin position="103"/>
        <end position="165"/>
    </location>
</feature>
<reference evidence="8 9" key="1">
    <citation type="submission" date="2016-03" db="EMBL/GenBank/DDBJ databases">
        <title>Trachymyrmex septentrionalis WGS genome.</title>
        <authorList>
            <person name="Nygaard S."/>
            <person name="Hu H."/>
            <person name="Boomsma J."/>
            <person name="Zhang G."/>
        </authorList>
    </citation>
    <scope>NUCLEOTIDE SEQUENCE [LARGE SCALE GENOMIC DNA]</scope>
    <source>
        <strain evidence="8">Tsep2-gDNA-1</strain>
        <tissue evidence="8">Whole body</tissue>
    </source>
</reference>
<dbReference type="InterPro" id="IPR011990">
    <property type="entry name" value="TPR-like_helical_dom_sf"/>
</dbReference>
<keyword evidence="8" id="KW-0131">Cell cycle</keyword>
<dbReference type="AlphaFoldDB" id="A0A195F9G6"/>
<name>A0A195F9G6_9HYME</name>
<evidence type="ECO:0000256" key="6">
    <source>
        <dbReference type="SAM" id="MobiDB-lite"/>
    </source>
</evidence>
<feature type="compositionally biased region" description="Polar residues" evidence="6">
    <location>
        <begin position="803"/>
        <end position="818"/>
    </location>
</feature>
<dbReference type="InterPro" id="IPR019734">
    <property type="entry name" value="TPR_rpt"/>
</dbReference>
<proteinExistence type="inferred from homology"/>
<dbReference type="SUPFAM" id="SSF47661">
    <property type="entry name" value="t-snare proteins"/>
    <property type="match status" value="1"/>
</dbReference>
<dbReference type="Pfam" id="PF13181">
    <property type="entry name" value="TPR_8"/>
    <property type="match status" value="1"/>
</dbReference>
<feature type="repeat" description="TPR" evidence="5">
    <location>
        <begin position="648"/>
        <end position="681"/>
    </location>
</feature>
<dbReference type="GO" id="GO:0005737">
    <property type="term" value="C:cytoplasm"/>
    <property type="evidence" value="ECO:0007669"/>
    <property type="project" value="TreeGrafter"/>
</dbReference>
<dbReference type="GO" id="GO:0007091">
    <property type="term" value="P:metaphase/anaphase transition of mitotic cell cycle"/>
    <property type="evidence" value="ECO:0007669"/>
    <property type="project" value="TreeGrafter"/>
</dbReference>
<keyword evidence="1" id="KW-0532">Neurotransmitter transport</keyword>
<protein>
    <recommendedName>
        <fullName evidence="4">Cell division cycle protein 27 homolog</fullName>
    </recommendedName>
</protein>
<dbReference type="SMART" id="SM00397">
    <property type="entry name" value="t_SNARE"/>
    <property type="match status" value="1"/>
</dbReference>
<dbReference type="STRING" id="34720.A0A195F9G6"/>
<evidence type="ECO:0000313" key="8">
    <source>
        <dbReference type="EMBL" id="KYN37021.1"/>
    </source>
</evidence>
<feature type="region of interest" description="Disordered" evidence="6">
    <location>
        <begin position="447"/>
        <end position="474"/>
    </location>
</feature>
<dbReference type="GO" id="GO:0005680">
    <property type="term" value="C:anaphase-promoting complex"/>
    <property type="evidence" value="ECO:0007669"/>
    <property type="project" value="TreeGrafter"/>
</dbReference>
<dbReference type="PANTHER" id="PTHR12558">
    <property type="entry name" value="CELL DIVISION CYCLE 16,23,27"/>
    <property type="match status" value="1"/>
</dbReference>
<evidence type="ECO:0000259" key="7">
    <source>
        <dbReference type="PROSITE" id="PS50192"/>
    </source>
</evidence>
<keyword evidence="9" id="KW-1185">Reference proteome</keyword>
<dbReference type="CDD" id="cd15848">
    <property type="entry name" value="SNARE_syntaxin1-like"/>
    <property type="match status" value="1"/>
</dbReference>
<keyword evidence="8" id="KW-0132">Cell division</keyword>
<dbReference type="SMART" id="SM00028">
    <property type="entry name" value="TPR"/>
    <property type="match status" value="5"/>
</dbReference>
<dbReference type="GO" id="GO:0016567">
    <property type="term" value="P:protein ubiquitination"/>
    <property type="evidence" value="ECO:0007669"/>
    <property type="project" value="TreeGrafter"/>
</dbReference>
<dbReference type="Gene3D" id="1.25.40.10">
    <property type="entry name" value="Tetratricopeptide repeat domain"/>
    <property type="match status" value="4"/>
</dbReference>
<dbReference type="GO" id="GO:0031145">
    <property type="term" value="P:anaphase-promoting complex-dependent catabolic process"/>
    <property type="evidence" value="ECO:0007669"/>
    <property type="project" value="TreeGrafter"/>
</dbReference>
<gene>
    <name evidence="8" type="ORF">ALC56_08812</name>
</gene>
<dbReference type="PROSITE" id="PS50005">
    <property type="entry name" value="TPR"/>
    <property type="match status" value="4"/>
</dbReference>
<keyword evidence="2 5" id="KW-0802">TPR repeat</keyword>
<dbReference type="Pfam" id="PF12895">
    <property type="entry name" value="ANAPC3"/>
    <property type="match status" value="1"/>
</dbReference>
<dbReference type="Pfam" id="PF13432">
    <property type="entry name" value="TPR_16"/>
    <property type="match status" value="1"/>
</dbReference>
<feature type="region of interest" description="Disordered" evidence="6">
    <location>
        <begin position="793"/>
        <end position="849"/>
    </location>
</feature>
<dbReference type="PROSITE" id="PS50293">
    <property type="entry name" value="TPR_REGION"/>
    <property type="match status" value="2"/>
</dbReference>
<dbReference type="GO" id="GO:0051301">
    <property type="term" value="P:cell division"/>
    <property type="evidence" value="ECO:0007669"/>
    <property type="project" value="UniProtKB-KW"/>
</dbReference>
<dbReference type="PROSITE" id="PS50192">
    <property type="entry name" value="T_SNARE"/>
    <property type="match status" value="1"/>
</dbReference>
<dbReference type="InterPro" id="IPR000727">
    <property type="entry name" value="T_SNARE_dom"/>
</dbReference>
<dbReference type="InterPro" id="IPR010989">
    <property type="entry name" value="SNARE"/>
</dbReference>
<dbReference type="Pfam" id="PF00804">
    <property type="entry name" value="Syntaxin"/>
    <property type="match status" value="1"/>
</dbReference>
<sequence>MRKGIIAIDDLTVAQDEPVYDAYTRIRTLQYTTMLQMFSDIMDDYNASLLKYHDKCLLLLQQQRSLLRRQVTSAELDHMLDAQETSLFVDNILEDSKIARRQLSDITSRHNNVLKLEKSLTEIRDMFTEIAFLVEKQGEQINNIEYFANKTTDNIDGGRVQLRKSEQRSHRYRKAAIWHCLNHYAYPDAIFLAERLCAEVDTEESLFLLATCYYRSGRVRQAYALLSQKAPNSAQCRFLLAKCCYDLEKYAEAEAAIIGGYYKQLKNLEEIITQFGEQACFSLQIIAKIYYKMMRTTRGNEAHKLALKLNPFLWHSFEELCNVGEKVDPAKVFQLDKLDSFAMCHGTVSTLSYVTEPDFIVPGNGNNTPISNGTNRYIYNYFLFLINLLQLMSRKETPLQQGKSVFSQSGNTSNTANIVTVTAPNPTSPPSPTFQGTNVRRSSRLFSHNSVKENNKSPNRNKFATPKSPSRKTKARLAKANLNKTNFNELNERNRNEKEKSETITSEKAVANANALNAQNNNIHSGITLQKQSAEGLMSLLRELGMAYQHLSQFKCTHAAHILSILPSRHYNTGWVLSMLARAHFEMMDYKKAARFVRVACSDILQYAVDPNFPYAYTLLGHEYVLTEELDKAITAFRNAIRLDPRHYNAWFGLGTIFSKQEQYSLAELHFKRALQINPQNSALMCHIGVVQHALKKTDQALKTLNTALMNDPDNTLCKFHRASINFSIGRHMEALREFEELKNIIPKESLVYYSIGKVHKKLGNTHLALMYFSWATDLDPKGVNSQIKEAILSPGQGDDDSPPTQSDEQQAQSNSMEQDVETSREGSAAPLAGNVSVEPHADDSDDSL</sequence>
<dbReference type="SUPFAM" id="SSF48452">
    <property type="entry name" value="TPR-like"/>
    <property type="match status" value="2"/>
</dbReference>
<dbReference type="EMBL" id="KQ981727">
    <property type="protein sequence ID" value="KYN37021.1"/>
    <property type="molecule type" value="Genomic_DNA"/>
</dbReference>
<dbReference type="GO" id="GO:0006836">
    <property type="term" value="P:neurotransmitter transport"/>
    <property type="evidence" value="ECO:0007669"/>
    <property type="project" value="UniProtKB-KW"/>
</dbReference>
<evidence type="ECO:0000256" key="3">
    <source>
        <dbReference type="ARBA" id="ARBA00038210"/>
    </source>
</evidence>
<feature type="repeat" description="TPR" evidence="5">
    <location>
        <begin position="682"/>
        <end position="715"/>
    </location>
</feature>
<evidence type="ECO:0000256" key="4">
    <source>
        <dbReference type="ARBA" id="ARBA00039307"/>
    </source>
</evidence>
<comment type="similarity">
    <text evidence="3">Belongs to the APC3/CDC27 family.</text>
</comment>
<organism evidence="8 9">
    <name type="scientific">Trachymyrmex septentrionalis</name>
    <dbReference type="NCBI Taxonomy" id="34720"/>
    <lineage>
        <taxon>Eukaryota</taxon>
        <taxon>Metazoa</taxon>
        <taxon>Ecdysozoa</taxon>
        <taxon>Arthropoda</taxon>
        <taxon>Hexapoda</taxon>
        <taxon>Insecta</taxon>
        <taxon>Pterygota</taxon>
        <taxon>Neoptera</taxon>
        <taxon>Endopterygota</taxon>
        <taxon>Hymenoptera</taxon>
        <taxon>Apocrita</taxon>
        <taxon>Aculeata</taxon>
        <taxon>Formicoidea</taxon>
        <taxon>Formicidae</taxon>
        <taxon>Myrmicinae</taxon>
        <taxon>Trachymyrmex</taxon>
    </lineage>
</organism>